<protein>
    <submittedName>
        <fullName evidence="2">Transposase</fullName>
    </submittedName>
</protein>
<proteinExistence type="predicted"/>
<sequence>MALPKPWIIERALGWLNLYQRLSKGYERSTKAADTIIQITMIHNMFQKIST</sequence>
<evidence type="ECO:0000313" key="2">
    <source>
        <dbReference type="EMBL" id="MFD1187316.1"/>
    </source>
</evidence>
<dbReference type="Pfam" id="PF13586">
    <property type="entry name" value="DDE_Tnp_1_2"/>
    <property type="match status" value="1"/>
</dbReference>
<keyword evidence="3" id="KW-1185">Reference proteome</keyword>
<accession>A0ABW3STN6</accession>
<gene>
    <name evidence="2" type="ORF">ACFQ2O_13950</name>
</gene>
<feature type="domain" description="Transposase DDE" evidence="1">
    <location>
        <begin position="3"/>
        <end position="46"/>
    </location>
</feature>
<dbReference type="EMBL" id="JBHTLD010000131">
    <property type="protein sequence ID" value="MFD1187316.1"/>
    <property type="molecule type" value="Genomic_DNA"/>
</dbReference>
<comment type="caution">
    <text evidence="2">The sequence shown here is derived from an EMBL/GenBank/DDBJ whole genome shotgun (WGS) entry which is preliminary data.</text>
</comment>
<name>A0ABW3STN6_9BACT</name>
<evidence type="ECO:0000313" key="3">
    <source>
        <dbReference type="Proteomes" id="UP001597094"/>
    </source>
</evidence>
<reference evidence="3" key="1">
    <citation type="journal article" date="2019" name="Int. J. Syst. Evol. Microbiol.">
        <title>The Global Catalogue of Microorganisms (GCM) 10K type strain sequencing project: providing services to taxonomists for standard genome sequencing and annotation.</title>
        <authorList>
            <consortium name="The Broad Institute Genomics Platform"/>
            <consortium name="The Broad Institute Genome Sequencing Center for Infectious Disease"/>
            <person name="Wu L."/>
            <person name="Ma J."/>
        </authorList>
    </citation>
    <scope>NUCLEOTIDE SEQUENCE [LARGE SCALE GENOMIC DNA]</scope>
    <source>
        <strain evidence="3">JCM 31319</strain>
    </source>
</reference>
<organism evidence="2 3">
    <name type="scientific">Pontibacter rugosus</name>
    <dbReference type="NCBI Taxonomy" id="1745966"/>
    <lineage>
        <taxon>Bacteria</taxon>
        <taxon>Pseudomonadati</taxon>
        <taxon>Bacteroidota</taxon>
        <taxon>Cytophagia</taxon>
        <taxon>Cytophagales</taxon>
        <taxon>Hymenobacteraceae</taxon>
        <taxon>Pontibacter</taxon>
    </lineage>
</organism>
<evidence type="ECO:0000259" key="1">
    <source>
        <dbReference type="Pfam" id="PF13586"/>
    </source>
</evidence>
<dbReference type="Proteomes" id="UP001597094">
    <property type="component" value="Unassembled WGS sequence"/>
</dbReference>
<dbReference type="RefSeq" id="WP_377528651.1">
    <property type="nucleotide sequence ID" value="NZ_JBHTLD010000131.1"/>
</dbReference>
<dbReference type="InterPro" id="IPR025668">
    <property type="entry name" value="Tnp_DDE_dom"/>
</dbReference>